<gene>
    <name evidence="2" type="ORF">NS354_13055</name>
</gene>
<feature type="compositionally biased region" description="Low complexity" evidence="1">
    <location>
        <begin position="108"/>
        <end position="120"/>
    </location>
</feature>
<evidence type="ECO:0000313" key="3">
    <source>
        <dbReference type="Proteomes" id="UP000070810"/>
    </source>
</evidence>
<proteinExistence type="predicted"/>
<keyword evidence="3" id="KW-1185">Reference proteome</keyword>
<dbReference type="Proteomes" id="UP000070810">
    <property type="component" value="Unassembled WGS sequence"/>
</dbReference>
<feature type="non-terminal residue" evidence="2">
    <location>
        <position position="126"/>
    </location>
</feature>
<feature type="region of interest" description="Disordered" evidence="1">
    <location>
        <begin position="42"/>
        <end position="126"/>
    </location>
</feature>
<sequence length="126" mass="12556">MLILSCDTSSIASGALLRVPDDAGAPEATGPDLVGRAEVLGSFATEDTRSHAEATAPGPMPTRMSPSAVPGTPACSRSRRSPGAVASAWERVSSVAKEPSTSARPTRSGPVASGAPASSGTRSRAP</sequence>
<comment type="caution">
    <text evidence="2">The sequence shown here is derived from an EMBL/GenBank/DDBJ whole genome shotgun (WGS) entry which is preliminary data.</text>
</comment>
<reference evidence="2 3" key="1">
    <citation type="journal article" date="2016" name="Front. Microbiol.">
        <title>Genomic Resource of Rice Seed Associated Bacteria.</title>
        <authorList>
            <person name="Midha S."/>
            <person name="Bansal K."/>
            <person name="Sharma S."/>
            <person name="Kumar N."/>
            <person name="Patil P.P."/>
            <person name="Chaudhry V."/>
            <person name="Patil P.B."/>
        </authorList>
    </citation>
    <scope>NUCLEOTIDE SEQUENCE [LARGE SCALE GENOMIC DNA]</scope>
    <source>
        <strain evidence="2 3">NS354</strain>
    </source>
</reference>
<protein>
    <submittedName>
        <fullName evidence="2">Uncharacterized protein</fullName>
    </submittedName>
</protein>
<evidence type="ECO:0000313" key="2">
    <source>
        <dbReference type="EMBL" id="KTR79615.1"/>
    </source>
</evidence>
<name>A0A147E760_9MICO</name>
<dbReference type="AlphaFoldDB" id="A0A147E760"/>
<dbReference type="EMBL" id="LDRK01000190">
    <property type="protein sequence ID" value="KTR79615.1"/>
    <property type="molecule type" value="Genomic_DNA"/>
</dbReference>
<organism evidence="2 3">
    <name type="scientific">Leucobacter chromiiresistens</name>
    <dbReference type="NCBI Taxonomy" id="1079994"/>
    <lineage>
        <taxon>Bacteria</taxon>
        <taxon>Bacillati</taxon>
        <taxon>Actinomycetota</taxon>
        <taxon>Actinomycetes</taxon>
        <taxon>Micrococcales</taxon>
        <taxon>Microbacteriaceae</taxon>
        <taxon>Leucobacter</taxon>
    </lineage>
</organism>
<dbReference type="PATRIC" id="fig|1079994.3.peg.981"/>
<accession>A0A147E760</accession>
<evidence type="ECO:0000256" key="1">
    <source>
        <dbReference type="SAM" id="MobiDB-lite"/>
    </source>
</evidence>